<comment type="caution">
    <text evidence="3">The sequence shown here is derived from an EMBL/GenBank/DDBJ whole genome shotgun (WGS) entry which is preliminary data.</text>
</comment>
<keyword evidence="4" id="KW-1185">Reference proteome</keyword>
<dbReference type="AlphaFoldDB" id="A0A5C6EDZ6"/>
<evidence type="ECO:0000256" key="1">
    <source>
        <dbReference type="SAM" id="MobiDB-lite"/>
    </source>
</evidence>
<dbReference type="GO" id="GO:0019005">
    <property type="term" value="C:SCF ubiquitin ligase complex"/>
    <property type="evidence" value="ECO:0007669"/>
    <property type="project" value="TreeGrafter"/>
</dbReference>
<keyword evidence="2" id="KW-1133">Transmembrane helix</keyword>
<dbReference type="InterPro" id="IPR032675">
    <property type="entry name" value="LRR_dom_sf"/>
</dbReference>
<sequence>MSNQDPEMPDPDNVAPDNVAADNVDPSQSVDEAGETVLAITAEKLTKKRRRRKVILAAVLTGAFVGALIWSTFAMNSVEVESELAIAPSVLFEDLCEKVKNSEDITTVHVKEFEVDDSMMSALEDNDSIETFIVDKGIVTDAAMPTIAALPNLRQLRLRLSPIGDEGFRELSKCPSLMFLNLPQCECTAEGIAALASLPRLRQLRIGSPKLGNDATREIAKIQTLRTVHLIKVPVTDEGLKLLAEMPQLESLYLDDSAVTEAGWAWLFDHHGNLHIHINQEHHDRDPQKHVHHDGGS</sequence>
<dbReference type="GO" id="GO:0031146">
    <property type="term" value="P:SCF-dependent proteasomal ubiquitin-dependent protein catabolic process"/>
    <property type="evidence" value="ECO:0007669"/>
    <property type="project" value="TreeGrafter"/>
</dbReference>
<dbReference type="SUPFAM" id="SSF52047">
    <property type="entry name" value="RNI-like"/>
    <property type="match status" value="1"/>
</dbReference>
<dbReference type="Proteomes" id="UP000318288">
    <property type="component" value="Unassembled WGS sequence"/>
</dbReference>
<name>A0A5C6EDZ6_9BACT</name>
<keyword evidence="2" id="KW-0812">Transmembrane</keyword>
<gene>
    <name evidence="3" type="ORF">Poly51_56130</name>
</gene>
<reference evidence="3 4" key="1">
    <citation type="submission" date="2019-02" db="EMBL/GenBank/DDBJ databases">
        <title>Deep-cultivation of Planctomycetes and their phenomic and genomic characterization uncovers novel biology.</title>
        <authorList>
            <person name="Wiegand S."/>
            <person name="Jogler M."/>
            <person name="Boedeker C."/>
            <person name="Pinto D."/>
            <person name="Vollmers J."/>
            <person name="Rivas-Marin E."/>
            <person name="Kohn T."/>
            <person name="Peeters S.H."/>
            <person name="Heuer A."/>
            <person name="Rast P."/>
            <person name="Oberbeckmann S."/>
            <person name="Bunk B."/>
            <person name="Jeske O."/>
            <person name="Meyerdierks A."/>
            <person name="Storesund J.E."/>
            <person name="Kallscheuer N."/>
            <person name="Luecker S."/>
            <person name="Lage O.M."/>
            <person name="Pohl T."/>
            <person name="Merkel B.J."/>
            <person name="Hornburger P."/>
            <person name="Mueller R.-W."/>
            <person name="Bruemmer F."/>
            <person name="Labrenz M."/>
            <person name="Spormann A.M."/>
            <person name="Op Den Camp H."/>
            <person name="Overmann J."/>
            <person name="Amann R."/>
            <person name="Jetten M.S.M."/>
            <person name="Mascher T."/>
            <person name="Medema M.H."/>
            <person name="Devos D.P."/>
            <person name="Kaster A.-K."/>
            <person name="Ovreas L."/>
            <person name="Rohde M."/>
            <person name="Galperin M.Y."/>
            <person name="Jogler C."/>
        </authorList>
    </citation>
    <scope>NUCLEOTIDE SEQUENCE [LARGE SCALE GENOMIC DNA]</scope>
    <source>
        <strain evidence="3 4">Poly51</strain>
    </source>
</reference>
<feature type="transmembrane region" description="Helical" evidence="2">
    <location>
        <begin position="54"/>
        <end position="73"/>
    </location>
</feature>
<feature type="region of interest" description="Disordered" evidence="1">
    <location>
        <begin position="1"/>
        <end position="30"/>
    </location>
</feature>
<protein>
    <submittedName>
        <fullName evidence="3">Leucine Rich repeats (2 copies)</fullName>
    </submittedName>
</protein>
<evidence type="ECO:0000256" key="2">
    <source>
        <dbReference type="SAM" id="Phobius"/>
    </source>
</evidence>
<evidence type="ECO:0000313" key="3">
    <source>
        <dbReference type="EMBL" id="TWU46217.1"/>
    </source>
</evidence>
<keyword evidence="2" id="KW-0472">Membrane</keyword>
<organism evidence="3 4">
    <name type="scientific">Rubripirellula tenax</name>
    <dbReference type="NCBI Taxonomy" id="2528015"/>
    <lineage>
        <taxon>Bacteria</taxon>
        <taxon>Pseudomonadati</taxon>
        <taxon>Planctomycetota</taxon>
        <taxon>Planctomycetia</taxon>
        <taxon>Pirellulales</taxon>
        <taxon>Pirellulaceae</taxon>
        <taxon>Rubripirellula</taxon>
    </lineage>
</organism>
<accession>A0A5C6EDZ6</accession>
<evidence type="ECO:0000313" key="4">
    <source>
        <dbReference type="Proteomes" id="UP000318288"/>
    </source>
</evidence>
<dbReference type="EMBL" id="SJPW01000008">
    <property type="protein sequence ID" value="TWU46217.1"/>
    <property type="molecule type" value="Genomic_DNA"/>
</dbReference>
<proteinExistence type="predicted"/>
<dbReference type="PANTHER" id="PTHR13318">
    <property type="entry name" value="PARTNER OF PAIRED, ISOFORM B-RELATED"/>
    <property type="match status" value="1"/>
</dbReference>
<dbReference type="Gene3D" id="3.80.10.10">
    <property type="entry name" value="Ribonuclease Inhibitor"/>
    <property type="match status" value="1"/>
</dbReference>